<proteinExistence type="predicted"/>
<sequence>MNIAIAGGTGFIGQHLTRALTARGDMVYILTRSPEKYQNTNNITFIGWLKEGNQPEKQLPKLDGIINLAGDSLFGYWTKAKKDKIYQSRINATYAIIDLIEKLPTKPDVLINASAVGYFGISETNTFTEQSTAIGDDFLAEVTKAWEETALQAQSYGVRTVIARLGIVLGSKGSLPMITLPFHLFIGGRLGSGKQWVSWIHIQDVVRLFLYALDHPSIDRALNLTAPTPVQNKELAQTIATTLHRPNWFAIPSFLLRTLLGEMSMLIISGQKVIPEKARQFGYQFQYETITEALAEIYD</sequence>
<keyword evidence="2" id="KW-1185">Reference proteome</keyword>
<protein>
    <submittedName>
        <fullName evidence="1">TIGR01777 family oxidoreductase</fullName>
    </submittedName>
</protein>
<evidence type="ECO:0000313" key="1">
    <source>
        <dbReference type="EMBL" id="MDX8047663.1"/>
    </source>
</evidence>
<name>A0ACC6M9U2_9BACI</name>
<dbReference type="EMBL" id="JAWZSR010000018">
    <property type="protein sequence ID" value="MDX8047663.1"/>
    <property type="molecule type" value="Genomic_DNA"/>
</dbReference>
<accession>A0ACC6M9U2</accession>
<organism evidence="1 2">
    <name type="scientific">Gracilibacillus pellucidus</name>
    <dbReference type="NCBI Taxonomy" id="3095368"/>
    <lineage>
        <taxon>Bacteria</taxon>
        <taxon>Bacillati</taxon>
        <taxon>Bacillota</taxon>
        <taxon>Bacilli</taxon>
        <taxon>Bacillales</taxon>
        <taxon>Bacillaceae</taxon>
        <taxon>Gracilibacillus</taxon>
    </lineage>
</organism>
<dbReference type="Proteomes" id="UP001277972">
    <property type="component" value="Unassembled WGS sequence"/>
</dbReference>
<reference evidence="1" key="1">
    <citation type="submission" date="2023-11" db="EMBL/GenBank/DDBJ databases">
        <title>Gracilibacillus pellucida a moderately halophilic bacterium isolated from saline soil in Xinjiang province.</title>
        <authorList>
            <person name="Zhang Z."/>
            <person name="Tan F."/>
            <person name="Wang Y."/>
            <person name="Xia M."/>
        </authorList>
    </citation>
    <scope>NUCLEOTIDE SEQUENCE</scope>
    <source>
        <strain evidence="1">S3-1-1</strain>
    </source>
</reference>
<gene>
    <name evidence="1" type="ORF">SH601_17015</name>
</gene>
<evidence type="ECO:0000313" key="2">
    <source>
        <dbReference type="Proteomes" id="UP001277972"/>
    </source>
</evidence>
<comment type="caution">
    <text evidence="1">The sequence shown here is derived from an EMBL/GenBank/DDBJ whole genome shotgun (WGS) entry which is preliminary data.</text>
</comment>